<dbReference type="SUPFAM" id="SSF52218">
    <property type="entry name" value="Flavoproteins"/>
    <property type="match status" value="1"/>
</dbReference>
<dbReference type="AlphaFoldDB" id="A0A840E3Y6"/>
<gene>
    <name evidence="2" type="ORF">GGR28_000988</name>
</gene>
<dbReference type="InterPro" id="IPR029039">
    <property type="entry name" value="Flavoprotein-like_sf"/>
</dbReference>
<dbReference type="RefSeq" id="WP_183494627.1">
    <property type="nucleotide sequence ID" value="NZ_JACIFF010000002.1"/>
</dbReference>
<organism evidence="2 3">
    <name type="scientific">Neolewinella aquimaris</name>
    <dbReference type="NCBI Taxonomy" id="1835722"/>
    <lineage>
        <taxon>Bacteria</taxon>
        <taxon>Pseudomonadati</taxon>
        <taxon>Bacteroidota</taxon>
        <taxon>Saprospiria</taxon>
        <taxon>Saprospirales</taxon>
        <taxon>Lewinellaceae</taxon>
        <taxon>Neolewinella</taxon>
    </lineage>
</organism>
<dbReference type="Gene3D" id="3.40.50.360">
    <property type="match status" value="1"/>
</dbReference>
<dbReference type="EMBL" id="JACIFF010000002">
    <property type="protein sequence ID" value="MBB4078375.1"/>
    <property type="molecule type" value="Genomic_DNA"/>
</dbReference>
<feature type="domain" description="NADPH-dependent FMN reductase-like" evidence="1">
    <location>
        <begin position="2"/>
        <end position="143"/>
    </location>
</feature>
<comment type="caution">
    <text evidence="2">The sequence shown here is derived from an EMBL/GenBank/DDBJ whole genome shotgun (WGS) entry which is preliminary data.</text>
</comment>
<protein>
    <submittedName>
        <fullName evidence="2">NAD(P)H-dependent FMN reductase</fullName>
    </submittedName>
</protein>
<accession>A0A840E3Y6</accession>
<reference evidence="2 3" key="1">
    <citation type="submission" date="2020-08" db="EMBL/GenBank/DDBJ databases">
        <title>Genomic Encyclopedia of Type Strains, Phase IV (KMG-IV): sequencing the most valuable type-strain genomes for metagenomic binning, comparative biology and taxonomic classification.</title>
        <authorList>
            <person name="Goeker M."/>
        </authorList>
    </citation>
    <scope>NUCLEOTIDE SEQUENCE [LARGE SCALE GENOMIC DNA]</scope>
    <source>
        <strain evidence="2 3">DSM 105137</strain>
    </source>
</reference>
<dbReference type="GO" id="GO:0016491">
    <property type="term" value="F:oxidoreductase activity"/>
    <property type="evidence" value="ECO:0007669"/>
    <property type="project" value="InterPro"/>
</dbReference>
<proteinExistence type="predicted"/>
<dbReference type="Proteomes" id="UP000576209">
    <property type="component" value="Unassembled WGS sequence"/>
</dbReference>
<evidence type="ECO:0000259" key="1">
    <source>
        <dbReference type="Pfam" id="PF03358"/>
    </source>
</evidence>
<evidence type="ECO:0000313" key="3">
    <source>
        <dbReference type="Proteomes" id="UP000576209"/>
    </source>
</evidence>
<name>A0A840E3Y6_9BACT</name>
<sequence length="178" mass="19799">MITVISGTNRPDSRTLLFATHFAEALREMGQEVQLLDMQELHHGYFAGEMYDPLANDEQLVEWQRRYIEPASKFAVFVPEYNGSYPGVVKLFIDGISVIDYAGNFSGKYVALVGVSSGRAGNLRGIDHLADVFSHMGAWVLPNRLPLSSVEGLLTDDKLTDEETKRTLKLHAEQLIAA</sequence>
<keyword evidence="3" id="KW-1185">Reference proteome</keyword>
<evidence type="ECO:0000313" key="2">
    <source>
        <dbReference type="EMBL" id="MBB4078375.1"/>
    </source>
</evidence>
<dbReference type="InterPro" id="IPR005025">
    <property type="entry name" value="FMN_Rdtase-like_dom"/>
</dbReference>
<dbReference type="Pfam" id="PF03358">
    <property type="entry name" value="FMN_red"/>
    <property type="match status" value="1"/>
</dbReference>